<dbReference type="InterPro" id="IPR011989">
    <property type="entry name" value="ARM-like"/>
</dbReference>
<comment type="caution">
    <text evidence="5">The sequence shown here is derived from an EMBL/GenBank/DDBJ whole genome shotgun (WGS) entry which is preliminary data.</text>
</comment>
<gene>
    <name evidence="4" type="ORF">DYB25_008929</name>
    <name evidence="7" type="ORF">DYB34_009076</name>
    <name evidence="5" type="ORF">DYB36_010616</name>
    <name evidence="6" type="ORF">DYB38_007656</name>
</gene>
<name>A0A397BMA2_APHAT</name>
<evidence type="ECO:0000313" key="10">
    <source>
        <dbReference type="Proteomes" id="UP000266239"/>
    </source>
</evidence>
<dbReference type="EC" id="2.7.11.1" evidence="1"/>
<dbReference type="VEuPathDB" id="FungiDB:H257_15192"/>
<sequence>MEESTRLLSKLIRGSQHLVEPYLSRVLDVLLPKLKLQGNPNFSSAVLTALGALSLAVQTQMAPFEGMLLPLILDALQDHSSLSKRHVALVTLGQLVNATGALDPYKYKFCVARASTLEIPDKQPTPLPSTQDEEKQQIELQLFTAPPVGTRRHPSPPPNPETSAEEDPMHLALQSAPASPPLSVADEAYFPTVAIHALLGILREPSLAVHHYGVIQAIMFIFKSLSLQCVQFLPAIMPPFLHVLDKGEPRLRHSLFLQVTTLTSIVQSHLSPFFPAMVTLMLRHWRSHLSPILQLIEVR</sequence>
<feature type="region of interest" description="Disordered" evidence="2">
    <location>
        <begin position="144"/>
        <end position="169"/>
    </location>
</feature>
<dbReference type="Gene3D" id="1.25.10.10">
    <property type="entry name" value="Leucine-rich Repeat Variant"/>
    <property type="match status" value="2"/>
</dbReference>
<dbReference type="GO" id="GO:0005524">
    <property type="term" value="F:ATP binding"/>
    <property type="evidence" value="ECO:0007669"/>
    <property type="project" value="UniProtKB-KW"/>
</dbReference>
<keyword evidence="1" id="KW-0418">Kinase</keyword>
<dbReference type="Proteomes" id="UP000265716">
    <property type="component" value="Unassembled WGS sequence"/>
</dbReference>
<dbReference type="EMBL" id="QUTC01006408">
    <property type="protein sequence ID" value="RHY52261.1"/>
    <property type="molecule type" value="Genomic_DNA"/>
</dbReference>
<evidence type="ECO:0000313" key="4">
    <source>
        <dbReference type="EMBL" id="RHY03945.1"/>
    </source>
</evidence>
<dbReference type="SUPFAM" id="SSF48371">
    <property type="entry name" value="ARM repeat"/>
    <property type="match status" value="1"/>
</dbReference>
<dbReference type="InterPro" id="IPR024585">
    <property type="entry name" value="mTOR_dom"/>
</dbReference>
<dbReference type="Pfam" id="PF11865">
    <property type="entry name" value="mTOR_dom"/>
    <property type="match status" value="1"/>
</dbReference>
<evidence type="ECO:0000313" key="7">
    <source>
        <dbReference type="EMBL" id="RHY63808.1"/>
    </source>
</evidence>
<dbReference type="AlphaFoldDB" id="A0A397BMA2"/>
<feature type="domain" description="Serine/threonine-protein kinase mTOR" evidence="3">
    <location>
        <begin position="67"/>
        <end position="267"/>
    </location>
</feature>
<dbReference type="Proteomes" id="UP000265427">
    <property type="component" value="Unassembled WGS sequence"/>
</dbReference>
<dbReference type="GO" id="GO:0016242">
    <property type="term" value="P:negative regulation of macroautophagy"/>
    <property type="evidence" value="ECO:0007669"/>
    <property type="project" value="TreeGrafter"/>
</dbReference>
<keyword evidence="1" id="KW-0808">Transferase</keyword>
<dbReference type="InterPro" id="IPR050517">
    <property type="entry name" value="DDR_Repair_Kinase"/>
</dbReference>
<evidence type="ECO:0000313" key="9">
    <source>
        <dbReference type="Proteomes" id="UP000265716"/>
    </source>
</evidence>
<evidence type="ECO:0000313" key="11">
    <source>
        <dbReference type="Proteomes" id="UP000283543"/>
    </source>
</evidence>
<keyword evidence="1" id="KW-0067">ATP-binding</keyword>
<keyword evidence="1" id="KW-0723">Serine/threonine-protein kinase</keyword>
<comment type="catalytic activity">
    <reaction evidence="1">
        <text>L-threonyl-[protein] + ATP = O-phospho-L-threonyl-[protein] + ADP + H(+)</text>
        <dbReference type="Rhea" id="RHEA:46608"/>
        <dbReference type="Rhea" id="RHEA-COMP:11060"/>
        <dbReference type="Rhea" id="RHEA-COMP:11605"/>
        <dbReference type="ChEBI" id="CHEBI:15378"/>
        <dbReference type="ChEBI" id="CHEBI:30013"/>
        <dbReference type="ChEBI" id="CHEBI:30616"/>
        <dbReference type="ChEBI" id="CHEBI:61977"/>
        <dbReference type="ChEBI" id="CHEBI:456216"/>
        <dbReference type="EC" id="2.7.11.1"/>
    </reaction>
</comment>
<dbReference type="GO" id="GO:0005737">
    <property type="term" value="C:cytoplasm"/>
    <property type="evidence" value="ECO:0007669"/>
    <property type="project" value="TreeGrafter"/>
</dbReference>
<dbReference type="PANTHER" id="PTHR11139:SF9">
    <property type="entry name" value="SERINE_THREONINE-PROTEIN KINASE MTOR"/>
    <property type="match status" value="1"/>
</dbReference>
<proteinExistence type="inferred from homology"/>
<dbReference type="GO" id="GO:0031932">
    <property type="term" value="C:TORC2 complex"/>
    <property type="evidence" value="ECO:0007669"/>
    <property type="project" value="TreeGrafter"/>
</dbReference>
<evidence type="ECO:0000313" key="5">
    <source>
        <dbReference type="EMBL" id="RHY19399.1"/>
    </source>
</evidence>
<dbReference type="EMBL" id="QUTA01008354">
    <property type="protein sequence ID" value="RHY03945.1"/>
    <property type="molecule type" value="Genomic_DNA"/>
</dbReference>
<protein>
    <recommendedName>
        <fullName evidence="1">Serine/threonine-protein kinase TOR</fullName>
        <ecNumber evidence="1">2.7.11.1</ecNumber>
    </recommendedName>
</protein>
<dbReference type="GO" id="GO:0005634">
    <property type="term" value="C:nucleus"/>
    <property type="evidence" value="ECO:0007669"/>
    <property type="project" value="TreeGrafter"/>
</dbReference>
<dbReference type="EMBL" id="QUSZ01003186">
    <property type="protein sequence ID" value="RHY19399.1"/>
    <property type="molecule type" value="Genomic_DNA"/>
</dbReference>
<dbReference type="GO" id="GO:0031931">
    <property type="term" value="C:TORC1 complex"/>
    <property type="evidence" value="ECO:0007669"/>
    <property type="project" value="TreeGrafter"/>
</dbReference>
<dbReference type="Proteomes" id="UP000266239">
    <property type="component" value="Unassembled WGS sequence"/>
</dbReference>
<dbReference type="PANTHER" id="PTHR11139">
    <property type="entry name" value="ATAXIA TELANGIECTASIA MUTATED ATM -RELATED"/>
    <property type="match status" value="1"/>
</dbReference>
<organism evidence="5 8">
    <name type="scientific">Aphanomyces astaci</name>
    <name type="common">Crayfish plague agent</name>
    <dbReference type="NCBI Taxonomy" id="112090"/>
    <lineage>
        <taxon>Eukaryota</taxon>
        <taxon>Sar</taxon>
        <taxon>Stramenopiles</taxon>
        <taxon>Oomycota</taxon>
        <taxon>Saprolegniomycetes</taxon>
        <taxon>Saprolegniales</taxon>
        <taxon>Verrucalvaceae</taxon>
        <taxon>Aphanomyces</taxon>
    </lineage>
</organism>
<accession>A0A397BMA2</accession>
<evidence type="ECO:0000313" key="6">
    <source>
        <dbReference type="EMBL" id="RHY52261.1"/>
    </source>
</evidence>
<evidence type="ECO:0000256" key="2">
    <source>
        <dbReference type="SAM" id="MobiDB-lite"/>
    </source>
</evidence>
<evidence type="ECO:0000313" key="8">
    <source>
        <dbReference type="Proteomes" id="UP000265427"/>
    </source>
</evidence>
<keyword evidence="1" id="KW-0547">Nucleotide-binding</keyword>
<dbReference type="Proteomes" id="UP000283543">
    <property type="component" value="Unassembled WGS sequence"/>
</dbReference>
<dbReference type="GO" id="GO:0031929">
    <property type="term" value="P:TOR signaling"/>
    <property type="evidence" value="ECO:0007669"/>
    <property type="project" value="TreeGrafter"/>
</dbReference>
<dbReference type="InterPro" id="IPR016024">
    <property type="entry name" value="ARM-type_fold"/>
</dbReference>
<dbReference type="GO" id="GO:0004674">
    <property type="term" value="F:protein serine/threonine kinase activity"/>
    <property type="evidence" value="ECO:0007669"/>
    <property type="project" value="UniProtKB-KW"/>
</dbReference>
<evidence type="ECO:0000259" key="3">
    <source>
        <dbReference type="SMART" id="SM01346"/>
    </source>
</evidence>
<reference evidence="8 9" key="1">
    <citation type="submission" date="2018-08" db="EMBL/GenBank/DDBJ databases">
        <title>Aphanomyces genome sequencing and annotation.</title>
        <authorList>
            <person name="Minardi D."/>
            <person name="Oidtmann B."/>
            <person name="Van Der Giezen M."/>
            <person name="Studholme D.J."/>
        </authorList>
    </citation>
    <scope>NUCLEOTIDE SEQUENCE [LARGE SCALE GENOMIC DNA]</scope>
    <source>
        <strain evidence="5 8">Kv</strain>
        <strain evidence="6 9">SA</strain>
        <strain evidence="7 11">Si</strain>
        <strain evidence="4 10">Yx</strain>
    </source>
</reference>
<dbReference type="EMBL" id="QUTB01004152">
    <property type="protein sequence ID" value="RHY63808.1"/>
    <property type="molecule type" value="Genomic_DNA"/>
</dbReference>
<comment type="similarity">
    <text evidence="1">Belongs to the PI3/PI4-kinase family.</text>
</comment>
<evidence type="ECO:0000256" key="1">
    <source>
        <dbReference type="RuleBase" id="RU364109"/>
    </source>
</evidence>
<dbReference type="SMART" id="SM01346">
    <property type="entry name" value="DUF3385"/>
    <property type="match status" value="1"/>
</dbReference>